<evidence type="ECO:0000259" key="3">
    <source>
        <dbReference type="Pfam" id="PF13304"/>
    </source>
</evidence>
<evidence type="ECO:0000313" key="6">
    <source>
        <dbReference type="Proteomes" id="UP000297613"/>
    </source>
</evidence>
<dbReference type="RefSeq" id="WP_135574043.1">
    <property type="nucleotide sequence ID" value="NZ_RQGK01000027.1"/>
</dbReference>
<gene>
    <name evidence="5" type="ORF">EHQ83_19575</name>
</gene>
<proteinExistence type="predicted"/>
<dbReference type="InterPro" id="IPR027417">
    <property type="entry name" value="P-loop_NTPase"/>
</dbReference>
<keyword evidence="2" id="KW-0812">Transmembrane</keyword>
<name>A0A6N4QVM3_9LEPT</name>
<comment type="caution">
    <text evidence="5">The sequence shown here is derived from an EMBL/GenBank/DDBJ whole genome shotgun (WGS) entry which is preliminary data.</text>
</comment>
<feature type="coiled-coil region" evidence="1">
    <location>
        <begin position="273"/>
        <end position="317"/>
    </location>
</feature>
<feature type="domain" description="Rad50/SbcC-type AAA" evidence="4">
    <location>
        <begin position="5"/>
        <end position="315"/>
    </location>
</feature>
<dbReference type="Proteomes" id="UP000297613">
    <property type="component" value="Unassembled WGS sequence"/>
</dbReference>
<dbReference type="EMBL" id="RQGM01000081">
    <property type="protein sequence ID" value="TGL78680.1"/>
    <property type="molecule type" value="Genomic_DNA"/>
</dbReference>
<dbReference type="Gene3D" id="3.40.50.300">
    <property type="entry name" value="P-loop containing nucleotide triphosphate hydrolases"/>
    <property type="match status" value="2"/>
</dbReference>
<dbReference type="GO" id="GO:0005524">
    <property type="term" value="F:ATP binding"/>
    <property type="evidence" value="ECO:0007669"/>
    <property type="project" value="InterPro"/>
</dbReference>
<evidence type="ECO:0000313" key="5">
    <source>
        <dbReference type="EMBL" id="TGL78680.1"/>
    </source>
</evidence>
<dbReference type="GO" id="GO:0016887">
    <property type="term" value="F:ATP hydrolysis activity"/>
    <property type="evidence" value="ECO:0007669"/>
    <property type="project" value="InterPro"/>
</dbReference>
<dbReference type="GO" id="GO:0000731">
    <property type="term" value="P:DNA synthesis involved in DNA repair"/>
    <property type="evidence" value="ECO:0007669"/>
    <property type="project" value="TreeGrafter"/>
</dbReference>
<dbReference type="AlphaFoldDB" id="A0A6N4QVM3"/>
<keyword evidence="1" id="KW-0175">Coiled coil</keyword>
<dbReference type="PANTHER" id="PTHR32182:SF0">
    <property type="entry name" value="DNA REPLICATION AND REPAIR PROTEIN RECF"/>
    <property type="match status" value="1"/>
</dbReference>
<keyword evidence="2" id="KW-0472">Membrane</keyword>
<dbReference type="Pfam" id="PF13476">
    <property type="entry name" value="AAA_23"/>
    <property type="match status" value="1"/>
</dbReference>
<feature type="transmembrane region" description="Helical" evidence="2">
    <location>
        <begin position="363"/>
        <end position="383"/>
    </location>
</feature>
<reference evidence="5 6" key="1">
    <citation type="journal article" date="2019" name="PLoS Negl. Trop. Dis.">
        <title>Revisiting the worldwide diversity of Leptospira species in the environment.</title>
        <authorList>
            <person name="Vincent A.T."/>
            <person name="Schiettekatte O."/>
            <person name="Bourhy P."/>
            <person name="Veyrier F.J."/>
            <person name="Picardeau M."/>
        </authorList>
    </citation>
    <scope>NUCLEOTIDE SEQUENCE [LARGE SCALE GENOMIC DNA]</scope>
    <source>
        <strain evidence="5 6">201702445</strain>
    </source>
</reference>
<dbReference type="InterPro" id="IPR003959">
    <property type="entry name" value="ATPase_AAA_core"/>
</dbReference>
<accession>A0A6N4QVM3</accession>
<organism evidence="5 6">
    <name type="scientific">Leptospira yasudae</name>
    <dbReference type="NCBI Taxonomy" id="2202201"/>
    <lineage>
        <taxon>Bacteria</taxon>
        <taxon>Pseudomonadati</taxon>
        <taxon>Spirochaetota</taxon>
        <taxon>Spirochaetia</taxon>
        <taxon>Leptospirales</taxon>
        <taxon>Leptospiraceae</taxon>
        <taxon>Leptospira</taxon>
    </lineage>
</organism>
<dbReference type="GO" id="GO:0006302">
    <property type="term" value="P:double-strand break repair"/>
    <property type="evidence" value="ECO:0007669"/>
    <property type="project" value="InterPro"/>
</dbReference>
<evidence type="ECO:0000256" key="2">
    <source>
        <dbReference type="SAM" id="Phobius"/>
    </source>
</evidence>
<dbReference type="InterPro" id="IPR038729">
    <property type="entry name" value="Rad50/SbcC_AAA"/>
</dbReference>
<protein>
    <submittedName>
        <fullName evidence="5">DNA repair protein Rad50</fullName>
    </submittedName>
</protein>
<feature type="transmembrane region" description="Helical" evidence="2">
    <location>
        <begin position="335"/>
        <end position="357"/>
    </location>
</feature>
<feature type="domain" description="ATPase AAA-type core" evidence="3">
    <location>
        <begin position="651"/>
        <end position="749"/>
    </location>
</feature>
<feature type="coiled-coil region" evidence="1">
    <location>
        <begin position="553"/>
        <end position="580"/>
    </location>
</feature>
<dbReference type="Pfam" id="PF13304">
    <property type="entry name" value="AAA_21"/>
    <property type="match status" value="1"/>
</dbReference>
<sequence length="772" mass="88021">MISALQLLKFGKFEKAEFTLSESVTIFHGKNESGKTTIFDALRLAIGSKFLTASQEPKKSILSRYGEKSLEGYKIVGEVPELSKDAAPQYVHCVSLREGELEFAFHNDKIIKPDFLRSKLLNNGVNLEGISSSLNKIHSPKKGSAPANTFDKLKEEIAKLKSGRIELVTNIETLHARNKTKVAQEERHNRDQSKELEIRKQLETIEKNAALDAKIQKKIKLVETLSEILRLKTAQETLNKNLLYSKDESSGFESFQKEIETSEKKLSASTILLQDKQNAIDSKKREIESLRNQLGVSQKMKQKAEEWNEKIDKVLREEGFTEEVRTSESNPTHRILGMILTGLGCFGWLGVIGSLVFANLGGFEILSGSLISTSFVALGIYFLTRKKELVSVRYNSEKEKDFVLKISGQWNLTFPEYSIPLIEKIENLRQFFAKQIQNSEVKNHQIESLEKEIRTFSGDTDKIRDAIRLETEKIQNLTSKRNSWLNDRRASTIQEYHKLIAEFQAQTKSFSEGLKKILTDHGAKTLEDLEIRCKTAISTMEEIPTQFPNDPERHLRETKKKELENELQGLNSELQKLNTAIQIEDALIQDSLPEKEKALIETIQSIAEKEIEFSRMESKRRSAKIAQDIVEEISKDQSMQFAFVASEIGKEINRMLPKREVSFEAIDKKESIKMKDQAGNLRSIDHLSGGTVATFYLIFKLFLARKTVPKNGILLLDEPFVHLDPGRIESALEYLKQFQKETEYQICFFTKQTELADIIAKSFPESKKIPLS</sequence>
<evidence type="ECO:0000259" key="4">
    <source>
        <dbReference type="Pfam" id="PF13476"/>
    </source>
</evidence>
<dbReference type="SUPFAM" id="SSF52540">
    <property type="entry name" value="P-loop containing nucleoside triphosphate hydrolases"/>
    <property type="match status" value="1"/>
</dbReference>
<keyword evidence="2" id="KW-1133">Transmembrane helix</keyword>
<evidence type="ECO:0000256" key="1">
    <source>
        <dbReference type="SAM" id="Coils"/>
    </source>
</evidence>
<dbReference type="PANTHER" id="PTHR32182">
    <property type="entry name" value="DNA REPLICATION AND REPAIR PROTEIN RECF"/>
    <property type="match status" value="1"/>
</dbReference>